<dbReference type="EMBL" id="ML769419">
    <property type="protein sequence ID" value="KAE9404175.1"/>
    <property type="molecule type" value="Genomic_DNA"/>
</dbReference>
<organism evidence="1 2">
    <name type="scientific">Gymnopus androsaceus JB14</name>
    <dbReference type="NCBI Taxonomy" id="1447944"/>
    <lineage>
        <taxon>Eukaryota</taxon>
        <taxon>Fungi</taxon>
        <taxon>Dikarya</taxon>
        <taxon>Basidiomycota</taxon>
        <taxon>Agaricomycotina</taxon>
        <taxon>Agaricomycetes</taxon>
        <taxon>Agaricomycetidae</taxon>
        <taxon>Agaricales</taxon>
        <taxon>Marasmiineae</taxon>
        <taxon>Omphalotaceae</taxon>
        <taxon>Gymnopus</taxon>
    </lineage>
</organism>
<name>A0A6A4I5Y3_9AGAR</name>
<evidence type="ECO:0000313" key="1">
    <source>
        <dbReference type="EMBL" id="KAE9404175.1"/>
    </source>
</evidence>
<proteinExistence type="predicted"/>
<protein>
    <submittedName>
        <fullName evidence="1">Uncharacterized protein</fullName>
    </submittedName>
</protein>
<dbReference type="AlphaFoldDB" id="A0A6A4I5Y3"/>
<evidence type="ECO:0000313" key="2">
    <source>
        <dbReference type="Proteomes" id="UP000799118"/>
    </source>
</evidence>
<keyword evidence="2" id="KW-1185">Reference proteome</keyword>
<accession>A0A6A4I5Y3</accession>
<dbReference type="Proteomes" id="UP000799118">
    <property type="component" value="Unassembled WGS sequence"/>
</dbReference>
<sequence length="235" mass="25352">MAINSDKRLEELKQKPAIGFIDNSITSELPTLPLSFPSVLTGPLKPARILAALCKVTSSPKERHDALALAINIGNTDFAFNDNQLAFIFTFYLHVLQSKTETTSQPILAVITGPLFSRKTRLIQVLASIVGELGANKLFFGSNSTAAAIAIGVILFSETGLLPIGRYRRIGPALGFLTYLLDLPPTHFAKAALENMFSVLIADSRSGLMQSGMEMKTKPTQNTKFGGCLDSGMYG</sequence>
<reference evidence="1" key="1">
    <citation type="journal article" date="2019" name="Environ. Microbiol.">
        <title>Fungal ecological strategies reflected in gene transcription - a case study of two litter decomposers.</title>
        <authorList>
            <person name="Barbi F."/>
            <person name="Kohler A."/>
            <person name="Barry K."/>
            <person name="Baskaran P."/>
            <person name="Daum C."/>
            <person name="Fauchery L."/>
            <person name="Ihrmark K."/>
            <person name="Kuo A."/>
            <person name="LaButti K."/>
            <person name="Lipzen A."/>
            <person name="Morin E."/>
            <person name="Grigoriev I.V."/>
            <person name="Henrissat B."/>
            <person name="Lindahl B."/>
            <person name="Martin F."/>
        </authorList>
    </citation>
    <scope>NUCLEOTIDE SEQUENCE</scope>
    <source>
        <strain evidence="1">JB14</strain>
    </source>
</reference>
<gene>
    <name evidence="1" type="ORF">BT96DRAFT_935930</name>
</gene>